<dbReference type="PANTHER" id="PTHR33986:SF15">
    <property type="entry name" value="MITOCHONDRIAL FISSION PROTEIN ELM1"/>
    <property type="match status" value="1"/>
</dbReference>
<organism evidence="2 3">
    <name type="scientific">Parvularcula lutaonensis</name>
    <dbReference type="NCBI Taxonomy" id="491923"/>
    <lineage>
        <taxon>Bacteria</taxon>
        <taxon>Pseudomonadati</taxon>
        <taxon>Pseudomonadota</taxon>
        <taxon>Alphaproteobacteria</taxon>
        <taxon>Parvularculales</taxon>
        <taxon>Parvularculaceae</taxon>
        <taxon>Parvularcula</taxon>
    </lineage>
</organism>
<reference evidence="3" key="1">
    <citation type="journal article" date="2019" name="Int. J. Syst. Evol. Microbiol.">
        <title>The Global Catalogue of Microorganisms (GCM) 10K type strain sequencing project: providing services to taxonomists for standard genome sequencing and annotation.</title>
        <authorList>
            <consortium name="The Broad Institute Genomics Platform"/>
            <consortium name="The Broad Institute Genome Sequencing Center for Infectious Disease"/>
            <person name="Wu L."/>
            <person name="Ma J."/>
        </authorList>
    </citation>
    <scope>NUCLEOTIDE SEQUENCE [LARGE SCALE GENOMIC DNA]</scope>
    <source>
        <strain evidence="3">KCTC 22245</strain>
    </source>
</reference>
<sequence length="357" mass="39746">MQNKLGLQKGRAAEQTPRKRRVSVTDMRRIVVWAVSDGRAGMENQVLGIAEAIQRRIPASIVTKRIEIDPKFENLPHFMWGNPFERLTEDSDKLTAPWPDVFIGCGRRVVPFAKALKQHCFTVQTQDPRSNPEHFGLVVPPAHDRLKGKGVMPIQGSPNRLSKERLKLEGQLLNMSLPRDIQFKTPYCAALIGGPSKAYRWNSAAEDAIVGGIAAAIQAGHFVLATTSRRTPQSFVERLRYSFKPSKLWLWDGEPVGPIDNPYFGMLGLAERILVTEESANMITEAAFTGKPVHLLPLPGGGAKWRRFHEGLVARGVLRPNATLGETWTYPPLRETDRVADEIVKKLTLRGVIEPGA</sequence>
<proteinExistence type="predicted"/>
<dbReference type="RefSeq" id="WP_189575631.1">
    <property type="nucleotide sequence ID" value="NZ_BMXU01000002.1"/>
</dbReference>
<evidence type="ECO:0000256" key="1">
    <source>
        <dbReference type="SAM" id="MobiDB-lite"/>
    </source>
</evidence>
<evidence type="ECO:0000313" key="3">
    <source>
        <dbReference type="Proteomes" id="UP001595607"/>
    </source>
</evidence>
<protein>
    <submittedName>
        <fullName evidence="2">Mitochondrial fission ELM1 family protein</fullName>
    </submittedName>
</protein>
<dbReference type="EMBL" id="JBHRVA010000003">
    <property type="protein sequence ID" value="MFC3303252.1"/>
    <property type="molecule type" value="Genomic_DNA"/>
</dbReference>
<accession>A0ABV7MED9</accession>
<keyword evidence="3" id="KW-1185">Reference proteome</keyword>
<dbReference type="InterPro" id="IPR009367">
    <property type="entry name" value="Elm1-like"/>
</dbReference>
<dbReference type="PANTHER" id="PTHR33986">
    <property type="entry name" value="OS02G0535700 PROTEIN"/>
    <property type="match status" value="1"/>
</dbReference>
<feature type="region of interest" description="Disordered" evidence="1">
    <location>
        <begin position="1"/>
        <end position="20"/>
    </location>
</feature>
<dbReference type="Pfam" id="PF06258">
    <property type="entry name" value="Mito_fiss_Elm1"/>
    <property type="match status" value="1"/>
</dbReference>
<comment type="caution">
    <text evidence="2">The sequence shown here is derived from an EMBL/GenBank/DDBJ whole genome shotgun (WGS) entry which is preliminary data.</text>
</comment>
<gene>
    <name evidence="2" type="ORF">ACFONP_10965</name>
</gene>
<dbReference type="Proteomes" id="UP001595607">
    <property type="component" value="Unassembled WGS sequence"/>
</dbReference>
<evidence type="ECO:0000313" key="2">
    <source>
        <dbReference type="EMBL" id="MFC3303252.1"/>
    </source>
</evidence>
<name>A0ABV7MED9_9PROT</name>